<evidence type="ECO:0000313" key="2">
    <source>
        <dbReference type="Proteomes" id="UP000585050"/>
    </source>
</evidence>
<dbReference type="RefSeq" id="WP_168885594.1">
    <property type="nucleotide sequence ID" value="NZ_JABAIL010000016.1"/>
</dbReference>
<evidence type="ECO:0000313" key="1">
    <source>
        <dbReference type="EMBL" id="NLR94884.1"/>
    </source>
</evidence>
<dbReference type="AlphaFoldDB" id="A0A7X8SRD3"/>
<proteinExistence type="predicted"/>
<reference evidence="1 2" key="1">
    <citation type="submission" date="2020-04" db="EMBL/GenBank/DDBJ databases">
        <title>Flammeovirga sp. SR4, a novel species isolated from seawater.</title>
        <authorList>
            <person name="Wang X."/>
        </authorList>
    </citation>
    <scope>NUCLEOTIDE SEQUENCE [LARGE SCALE GENOMIC DNA]</scope>
    <source>
        <strain evidence="1 2">SR4</strain>
    </source>
</reference>
<sequence length="327" mass="35549">MSFVNSNGQAYSSAIQGGYNATSPGTNGTVLSQAVRDVYSRELLYHAQPRLKFLQFAKEKTNLMTAPGKQVIFTRFDDLGVSGGTLDEHATISSQALSSSEIGITVQEKGNAVTLSEFKLRVSMFDLIEEATIALSNDMAKTLDSELRDIVTSTPNVLYGGGKADLASLSGSDNFDSNSVLDAVELLASNDAPKFNGEYYVCIASPRQLRQLREDSRWIEANKYAGTRQLFSGEIGTYEGVVFLETTQMPVYDPAAYATKYGVTAPSDRVSEAVIFGENAYGNAWGLMPQIRESGVSDFGRIKSLAWYAIWGTGLIEEKNIAKIVTN</sequence>
<protein>
    <submittedName>
        <fullName evidence="1">N4-gp56 family major capsid protein</fullName>
    </submittedName>
</protein>
<comment type="caution">
    <text evidence="1">The sequence shown here is derived from an EMBL/GenBank/DDBJ whole genome shotgun (WGS) entry which is preliminary data.</text>
</comment>
<dbReference type="InterPro" id="IPR025267">
    <property type="entry name" value="ORF017-like"/>
</dbReference>
<name>A0A7X8SRD3_9BACT</name>
<dbReference type="Proteomes" id="UP000585050">
    <property type="component" value="Unassembled WGS sequence"/>
</dbReference>
<dbReference type="NCBIfam" id="TIGR04387">
    <property type="entry name" value="capsid_maj_N4"/>
    <property type="match status" value="1"/>
</dbReference>
<keyword evidence="2" id="KW-1185">Reference proteome</keyword>
<accession>A0A7X8SRD3</accession>
<dbReference type="EMBL" id="JABAIL010000016">
    <property type="protein sequence ID" value="NLR94884.1"/>
    <property type="molecule type" value="Genomic_DNA"/>
</dbReference>
<organism evidence="1 2">
    <name type="scientific">Flammeovirga agarivorans</name>
    <dbReference type="NCBI Taxonomy" id="2726742"/>
    <lineage>
        <taxon>Bacteria</taxon>
        <taxon>Pseudomonadati</taxon>
        <taxon>Bacteroidota</taxon>
        <taxon>Cytophagia</taxon>
        <taxon>Cytophagales</taxon>
        <taxon>Flammeovirgaceae</taxon>
        <taxon>Flammeovirga</taxon>
    </lineage>
</organism>
<gene>
    <name evidence="1" type="ORF">HGP29_27005</name>
</gene>
<dbReference type="Pfam" id="PF13252">
    <property type="entry name" value="Phage_capsid_3"/>
    <property type="match status" value="2"/>
</dbReference>